<keyword evidence="2" id="KW-1185">Reference proteome</keyword>
<evidence type="ECO:0008006" key="3">
    <source>
        <dbReference type="Google" id="ProtNLM"/>
    </source>
</evidence>
<dbReference type="Proteomes" id="UP001595987">
    <property type="component" value="Unassembled WGS sequence"/>
</dbReference>
<name>A0ABV9JBK0_9LACT</name>
<dbReference type="EMBL" id="JBHSGD010000001">
    <property type="protein sequence ID" value="MFC4651353.1"/>
    <property type="molecule type" value="Genomic_DNA"/>
</dbReference>
<dbReference type="RefSeq" id="WP_213534585.1">
    <property type="nucleotide sequence ID" value="NZ_BOVQ01000003.1"/>
</dbReference>
<reference evidence="2" key="1">
    <citation type="journal article" date="2019" name="Int. J. Syst. Evol. Microbiol.">
        <title>The Global Catalogue of Microorganisms (GCM) 10K type strain sequencing project: providing services to taxonomists for standard genome sequencing and annotation.</title>
        <authorList>
            <consortium name="The Broad Institute Genomics Platform"/>
            <consortium name="The Broad Institute Genome Sequencing Center for Infectious Disease"/>
            <person name="Wu L."/>
            <person name="Ma J."/>
        </authorList>
    </citation>
    <scope>NUCLEOTIDE SEQUENCE [LARGE SCALE GENOMIC DNA]</scope>
    <source>
        <strain evidence="2">CCUG 63287</strain>
    </source>
</reference>
<proteinExistence type="predicted"/>
<organism evidence="1 2">
    <name type="scientific">Lactococcus nasutitermitis</name>
    <dbReference type="NCBI Taxonomy" id="1652957"/>
    <lineage>
        <taxon>Bacteria</taxon>
        <taxon>Bacillati</taxon>
        <taxon>Bacillota</taxon>
        <taxon>Bacilli</taxon>
        <taxon>Lactobacillales</taxon>
        <taxon>Streptococcaceae</taxon>
        <taxon>Lactococcus</taxon>
    </lineage>
</organism>
<evidence type="ECO:0000313" key="2">
    <source>
        <dbReference type="Proteomes" id="UP001595987"/>
    </source>
</evidence>
<protein>
    <recommendedName>
        <fullName evidence="3">YfhD family protein</fullName>
    </recommendedName>
</protein>
<evidence type="ECO:0000313" key="1">
    <source>
        <dbReference type="EMBL" id="MFC4651353.1"/>
    </source>
</evidence>
<accession>A0ABV9JBK0</accession>
<gene>
    <name evidence="1" type="ORF">ACFO26_00320</name>
</gene>
<sequence>MTKKEQNHSLVELFNRMPENVDLADYEVVDDEVDAHANHRRISRYARSEQRFNNSMKGKN</sequence>
<comment type="caution">
    <text evidence="1">The sequence shown here is derived from an EMBL/GenBank/DDBJ whole genome shotgun (WGS) entry which is preliminary data.</text>
</comment>